<feature type="transmembrane region" description="Helical" evidence="1">
    <location>
        <begin position="20"/>
        <end position="43"/>
    </location>
</feature>
<evidence type="ECO:0000256" key="1">
    <source>
        <dbReference type="SAM" id="Phobius"/>
    </source>
</evidence>
<keyword evidence="1" id="KW-0812">Transmembrane</keyword>
<organism evidence="2">
    <name type="scientific">Siphoviridae sp. ctixZ6</name>
    <dbReference type="NCBI Taxonomy" id="2826437"/>
    <lineage>
        <taxon>Viruses</taxon>
        <taxon>Duplodnaviria</taxon>
        <taxon>Heunggongvirae</taxon>
        <taxon>Uroviricota</taxon>
        <taxon>Caudoviricetes</taxon>
    </lineage>
</organism>
<accession>A0A8S5N858</accession>
<evidence type="ECO:0000313" key="2">
    <source>
        <dbReference type="EMBL" id="DAD90440.1"/>
    </source>
</evidence>
<keyword evidence="1" id="KW-1133">Transmembrane helix</keyword>
<dbReference type="InterPro" id="IPR032637">
    <property type="entry name" value="Phage_holin-like"/>
</dbReference>
<proteinExistence type="predicted"/>
<dbReference type="Pfam" id="PF16931">
    <property type="entry name" value="Phage_holin_8"/>
    <property type="match status" value="1"/>
</dbReference>
<protein>
    <submittedName>
        <fullName evidence="2">Holin</fullName>
    </submittedName>
</protein>
<reference evidence="2" key="1">
    <citation type="journal article" date="2021" name="Proc. Natl. Acad. Sci. U.S.A.">
        <title>A Catalog of Tens of Thousands of Viruses from Human Metagenomes Reveals Hidden Associations with Chronic Diseases.</title>
        <authorList>
            <person name="Tisza M.J."/>
            <person name="Buck C.B."/>
        </authorList>
    </citation>
    <scope>NUCLEOTIDE SEQUENCE</scope>
    <source>
        <strain evidence="2">CtixZ6</strain>
    </source>
</reference>
<sequence>MSDPVSGTTIAAAGLMGASVFGIATGIDYGVVFGAFAGAVFYVATAANITRLKLVGYFVTSFIVGVLGSGLIGSYLAKWTGYSDRPLDALGAVVLAALAIKLLTFGNSQDLGSLLGMLSRLRGGGANNGNK</sequence>
<name>A0A8S5N858_9CAUD</name>
<feature type="transmembrane region" description="Helical" evidence="1">
    <location>
        <begin position="89"/>
        <end position="107"/>
    </location>
</feature>
<feature type="transmembrane region" description="Helical" evidence="1">
    <location>
        <begin position="55"/>
        <end position="77"/>
    </location>
</feature>
<keyword evidence="1" id="KW-0472">Membrane</keyword>
<dbReference type="EMBL" id="BK015087">
    <property type="protein sequence ID" value="DAD90440.1"/>
    <property type="molecule type" value="Genomic_DNA"/>
</dbReference>